<comment type="function">
    <text evidence="1">Involved in DNA recombination.</text>
</comment>
<dbReference type="OrthoDB" id="370725at2"/>
<dbReference type="Pfam" id="PF02646">
    <property type="entry name" value="RmuC"/>
    <property type="match status" value="1"/>
</dbReference>
<evidence type="ECO:0000313" key="6">
    <source>
        <dbReference type="EMBL" id="KAA3438016.1"/>
    </source>
</evidence>
<dbReference type="PANTHER" id="PTHR30563:SF0">
    <property type="entry name" value="DNA RECOMBINATION PROTEIN RMUC"/>
    <property type="match status" value="1"/>
</dbReference>
<accession>A0A5B6TCX4</accession>
<protein>
    <submittedName>
        <fullName evidence="6">DNA recombination protein RmuC</fullName>
    </submittedName>
</protein>
<evidence type="ECO:0000256" key="2">
    <source>
        <dbReference type="ARBA" id="ARBA00009840"/>
    </source>
</evidence>
<keyword evidence="4" id="KW-0233">DNA recombination</keyword>
<dbReference type="AlphaFoldDB" id="A0A5B6TCX4"/>
<dbReference type="PANTHER" id="PTHR30563">
    <property type="entry name" value="DNA RECOMBINATION PROTEIN RMUC"/>
    <property type="match status" value="1"/>
</dbReference>
<keyword evidence="3 5" id="KW-0175">Coiled coil</keyword>
<evidence type="ECO:0000313" key="7">
    <source>
        <dbReference type="Proteomes" id="UP000324133"/>
    </source>
</evidence>
<organism evidence="6 7">
    <name type="scientific">Rufibacter hautae</name>
    <dbReference type="NCBI Taxonomy" id="2595005"/>
    <lineage>
        <taxon>Bacteria</taxon>
        <taxon>Pseudomonadati</taxon>
        <taxon>Bacteroidota</taxon>
        <taxon>Cytophagia</taxon>
        <taxon>Cytophagales</taxon>
        <taxon>Hymenobacteraceae</taxon>
        <taxon>Rufibacter</taxon>
    </lineage>
</organism>
<comment type="caution">
    <text evidence="6">The sequence shown here is derived from an EMBL/GenBank/DDBJ whole genome shotgun (WGS) entry which is preliminary data.</text>
</comment>
<dbReference type="Proteomes" id="UP000324133">
    <property type="component" value="Unassembled WGS sequence"/>
</dbReference>
<proteinExistence type="inferred from homology"/>
<dbReference type="GO" id="GO:0006310">
    <property type="term" value="P:DNA recombination"/>
    <property type="evidence" value="ECO:0007669"/>
    <property type="project" value="UniProtKB-KW"/>
</dbReference>
<comment type="similarity">
    <text evidence="2">Belongs to the RmuC family.</text>
</comment>
<evidence type="ECO:0000256" key="4">
    <source>
        <dbReference type="ARBA" id="ARBA00023172"/>
    </source>
</evidence>
<dbReference type="InterPro" id="IPR003798">
    <property type="entry name" value="DNA_recombination_RmuC"/>
</dbReference>
<evidence type="ECO:0000256" key="1">
    <source>
        <dbReference type="ARBA" id="ARBA00003416"/>
    </source>
</evidence>
<evidence type="ECO:0000256" key="5">
    <source>
        <dbReference type="SAM" id="Coils"/>
    </source>
</evidence>
<dbReference type="RefSeq" id="WP_149091079.1">
    <property type="nucleotide sequence ID" value="NZ_VKKY01000002.1"/>
</dbReference>
<sequence length="461" mass="53145">MDITLALLAFVVGGILTYFLVQGKLSALKTSLQNQEADRAFALKQQEAAQAEMQKLQEQLRRENSKVMELHAEVTRAENDIYHLKQKLSDERAELAHLRDTFIQQFTQVSNQVLVTNAEHFRKASAENLEQVLSPLKERIKEFEHKVEETYEKTLKDSTSLKEQITYMASLNQQMSQDTINLTKALRGEKKAQGNWGEYLLENLLEKSGLERDVHYRREQVLQHDEAKIFRPDVIIDLPDNKHLIIDSKVSLVAYDAYCNCEDEIQQQLHLKSHIQALRTHFTDLGRKNYQHLHGIQSPDFVLMYIPIEPAFNLAIQQDRDLFLEALDRNIVFVTTSTLLATLRTVASVWKQENQKRNVLRIAEESGKLYDKFANFLEDLKDIGVNLDRSQQKYHSAMNKLSEGNGNLLKKVELLKKLGARTSKTMETQWLQNAPNVNNGLFETQGLLNGKPIEEENMEEI</sequence>
<keyword evidence="7" id="KW-1185">Reference proteome</keyword>
<name>A0A5B6TCX4_9BACT</name>
<gene>
    <name evidence="6" type="primary">rmuC</name>
    <name evidence="6" type="ORF">FOA19_12125</name>
</gene>
<dbReference type="EMBL" id="VKKY01000002">
    <property type="protein sequence ID" value="KAA3438016.1"/>
    <property type="molecule type" value="Genomic_DNA"/>
</dbReference>
<feature type="coiled-coil region" evidence="5">
    <location>
        <begin position="32"/>
        <end position="94"/>
    </location>
</feature>
<evidence type="ECO:0000256" key="3">
    <source>
        <dbReference type="ARBA" id="ARBA00023054"/>
    </source>
</evidence>
<reference evidence="6 7" key="1">
    <citation type="submission" date="2019-07" db="EMBL/GenBank/DDBJ databases">
        <title>Rufibacter sp. nov., isolated from lake sediment.</title>
        <authorList>
            <person name="Qu J.-H."/>
        </authorList>
    </citation>
    <scope>NUCLEOTIDE SEQUENCE [LARGE SCALE GENOMIC DNA]</scope>
    <source>
        <strain evidence="6 7">NBS58-1</strain>
    </source>
</reference>